<dbReference type="HOGENOM" id="CLU_2680947_0_0_5"/>
<evidence type="ECO:0000313" key="3">
    <source>
        <dbReference type="Proteomes" id="UP000001364"/>
    </source>
</evidence>
<dbReference type="EMBL" id="CP001340">
    <property type="protein sequence ID" value="ACL96916.2"/>
    <property type="molecule type" value="Genomic_DNA"/>
</dbReference>
<organism evidence="2 3">
    <name type="scientific">Caulobacter vibrioides (strain NA1000 / CB15N)</name>
    <name type="common">Caulobacter crescentus</name>
    <dbReference type="NCBI Taxonomy" id="565050"/>
    <lineage>
        <taxon>Bacteria</taxon>
        <taxon>Pseudomonadati</taxon>
        <taxon>Pseudomonadota</taxon>
        <taxon>Alphaproteobacteria</taxon>
        <taxon>Caulobacterales</taxon>
        <taxon>Caulobacteraceae</taxon>
        <taxon>Caulobacter</taxon>
    </lineage>
</organism>
<dbReference type="GeneID" id="7332448"/>
<keyword evidence="1" id="KW-0812">Transmembrane</keyword>
<dbReference type="RefSeq" id="WP_024265944.1">
    <property type="nucleotide sequence ID" value="NC_011916.1"/>
</dbReference>
<evidence type="ECO:0000256" key="1">
    <source>
        <dbReference type="SAM" id="Phobius"/>
    </source>
</evidence>
<dbReference type="OrthoDB" id="9953433at2"/>
<dbReference type="Proteomes" id="UP000001364">
    <property type="component" value="Chromosome"/>
</dbReference>
<feature type="transmembrane region" description="Helical" evidence="1">
    <location>
        <begin position="48"/>
        <end position="69"/>
    </location>
</feature>
<reference evidence="2 3" key="1">
    <citation type="journal article" date="2010" name="J. Bacteriol.">
        <title>The genetic basis of laboratory adaptation in Caulobacter crescentus.</title>
        <authorList>
            <person name="Marks M.E."/>
            <person name="Castro-Rojas C.M."/>
            <person name="Teiling C."/>
            <person name="Du L."/>
            <person name="Kapatral V."/>
            <person name="Walunas T.L."/>
            <person name="Crosson S."/>
        </authorList>
    </citation>
    <scope>NUCLEOTIDE SEQUENCE [LARGE SCALE GENOMIC DNA]</scope>
    <source>
        <strain evidence="3">NA1000 / CB15N</strain>
    </source>
</reference>
<evidence type="ECO:0000313" key="2">
    <source>
        <dbReference type="EMBL" id="ACL96916.2"/>
    </source>
</evidence>
<gene>
    <name evidence="2" type="ordered locus">CCNA_03451</name>
</gene>
<name>A0A0H3CBM4_CAUVN</name>
<protein>
    <submittedName>
        <fullName evidence="2">Uncharacterized protein</fullName>
    </submittedName>
</protein>
<dbReference type="KEGG" id="ccs:CCNA_03451"/>
<proteinExistence type="predicted"/>
<feature type="transmembrane region" description="Helical" evidence="1">
    <location>
        <begin position="20"/>
        <end position="42"/>
    </location>
</feature>
<dbReference type="RefSeq" id="YP_002518824.2">
    <property type="nucleotide sequence ID" value="NC_011916.1"/>
</dbReference>
<dbReference type="AlphaFoldDB" id="A0A0H3CBM4"/>
<sequence length="74" mass="7922">MSKPRTTSAPFDRGQSLSPWLACAANAIPLWVTLVALLHWSLGPLTPPALLAAYVAVLALWIAVFKPWAAQRAG</sequence>
<keyword evidence="3" id="KW-1185">Reference proteome</keyword>
<keyword evidence="1" id="KW-0472">Membrane</keyword>
<dbReference type="PATRIC" id="fig|565050.3.peg.3365"/>
<accession>A0A0H3CBM4</accession>
<keyword evidence="1" id="KW-1133">Transmembrane helix</keyword>